<evidence type="ECO:0000313" key="2">
    <source>
        <dbReference type="EMBL" id="EAQ03048.1"/>
    </source>
</evidence>
<dbReference type="HOGENOM" id="CLU_1097924_0_0_5"/>
<dbReference type="Gene3D" id="3.90.1200.10">
    <property type="match status" value="1"/>
</dbReference>
<dbReference type="EMBL" id="AAMO01000005">
    <property type="protein sequence ID" value="EAQ03048.1"/>
    <property type="molecule type" value="Genomic_DNA"/>
</dbReference>
<comment type="caution">
    <text evidence="2">The sequence shown here is derived from an EMBL/GenBank/DDBJ whole genome shotgun (WGS) entry which is preliminary data.</text>
</comment>
<dbReference type="InterPro" id="IPR011009">
    <property type="entry name" value="Kinase-like_dom_sf"/>
</dbReference>
<gene>
    <name evidence="2" type="ORF">OB2597_12928</name>
</gene>
<organism evidence="2 3">
    <name type="scientific">Pseudooceanicola batsensis (strain ATCC BAA-863 / DSM 15984 / KCTC 12145 / HTCC2597)</name>
    <name type="common">Oceanicola batsensis</name>
    <dbReference type="NCBI Taxonomy" id="252305"/>
    <lineage>
        <taxon>Bacteria</taxon>
        <taxon>Pseudomonadati</taxon>
        <taxon>Pseudomonadota</taxon>
        <taxon>Alphaproteobacteria</taxon>
        <taxon>Rhodobacterales</taxon>
        <taxon>Paracoccaceae</taxon>
        <taxon>Pseudooceanicola</taxon>
    </lineage>
</organism>
<dbReference type="STRING" id="252305.OB2597_12928"/>
<accession>A3TY14</accession>
<dbReference type="InterPro" id="IPR002575">
    <property type="entry name" value="Aminoglycoside_PTrfase"/>
</dbReference>
<dbReference type="eggNOG" id="COG0510">
    <property type="taxonomic scope" value="Bacteria"/>
</dbReference>
<dbReference type="SUPFAM" id="SSF56112">
    <property type="entry name" value="Protein kinase-like (PK-like)"/>
    <property type="match status" value="1"/>
</dbReference>
<evidence type="ECO:0000259" key="1">
    <source>
        <dbReference type="Pfam" id="PF01636"/>
    </source>
</evidence>
<sequence>MPGPDLVAAVTAELAGPVETWVPLRGGRTNRVWRMAGAAGDLVLKLYLPGAETPLFPNDPEAEFRILSRLAPAGLAPSPVARLKGAFGHALIYRFLEGPTWDRDLVAMARLLHRVHGMAPPQGLGPLPSGSAELRAQARGILSRCRGAADPALARLETRVAARPAVPPCAAPRLIHRDPVAGNVIDTARGPVLIDWQCPALGDPCEDLAIVLSPFMQRAYLGHLLTEDEAATFLAAYPDAETVARYRRLAPFFHWRMAAYALWCEENGRDAGPTDRAREISAAARLA</sequence>
<proteinExistence type="predicted"/>
<name>A3TY14_PSEBH</name>
<evidence type="ECO:0000313" key="3">
    <source>
        <dbReference type="Proteomes" id="UP000004318"/>
    </source>
</evidence>
<reference evidence="2 3" key="1">
    <citation type="journal article" date="2010" name="J. Bacteriol.">
        <title>Genome sequences of Oceanicola granulosus HTCC2516(T) and Oceanicola batsensis HTCC2597(TDelta).</title>
        <authorList>
            <person name="Thrash J.C."/>
            <person name="Cho J.C."/>
            <person name="Vergin K.L."/>
            <person name="Giovannoni S.J."/>
        </authorList>
    </citation>
    <scope>NUCLEOTIDE SEQUENCE [LARGE SCALE GENOMIC DNA]</scope>
    <source>
        <strain evidence="3">ATCC BAA-863 / DSM 15984 / KCTC 12145 / HTCC2597</strain>
    </source>
</reference>
<dbReference type="AlphaFoldDB" id="A3TY14"/>
<dbReference type="Pfam" id="PF01636">
    <property type="entry name" value="APH"/>
    <property type="match status" value="1"/>
</dbReference>
<feature type="domain" description="Aminoglycoside phosphotransferase" evidence="1">
    <location>
        <begin position="21"/>
        <end position="249"/>
    </location>
</feature>
<protein>
    <recommendedName>
        <fullName evidence="1">Aminoglycoside phosphotransferase domain-containing protein</fullName>
    </recommendedName>
</protein>
<keyword evidence="3" id="KW-1185">Reference proteome</keyword>
<dbReference type="Proteomes" id="UP000004318">
    <property type="component" value="Unassembled WGS sequence"/>
</dbReference>